<dbReference type="Gene3D" id="3.10.490.10">
    <property type="entry name" value="Gamma-glutamyl cyclotransferase-like"/>
    <property type="match status" value="1"/>
</dbReference>
<sequence length="69" mass="7731">MNLHDREVERERESRRRWSEEREMSAAAVPPSTSAGRHNVFVYGSLMAEEVVSVLLKRVPASSPAALHG</sequence>
<gene>
    <name evidence="2" type="ORF">Taro_025305</name>
</gene>
<reference evidence="2" key="1">
    <citation type="submission" date="2017-07" db="EMBL/GenBank/DDBJ databases">
        <title>Taro Niue Genome Assembly and Annotation.</title>
        <authorList>
            <person name="Atibalentja N."/>
            <person name="Keating K."/>
            <person name="Fields C.J."/>
        </authorList>
    </citation>
    <scope>NUCLEOTIDE SEQUENCE</scope>
    <source>
        <strain evidence="2">Niue_2</strain>
        <tissue evidence="2">Leaf</tissue>
    </source>
</reference>
<feature type="region of interest" description="Disordered" evidence="1">
    <location>
        <begin position="1"/>
        <end position="35"/>
    </location>
</feature>
<evidence type="ECO:0000313" key="2">
    <source>
        <dbReference type="EMBL" id="MQL92684.1"/>
    </source>
</evidence>
<dbReference type="OrthoDB" id="1044435at2759"/>
<name>A0A843VH75_COLES</name>
<evidence type="ECO:0000313" key="3">
    <source>
        <dbReference type="Proteomes" id="UP000652761"/>
    </source>
</evidence>
<dbReference type="Proteomes" id="UP000652761">
    <property type="component" value="Unassembled WGS sequence"/>
</dbReference>
<organism evidence="2 3">
    <name type="scientific">Colocasia esculenta</name>
    <name type="common">Wild taro</name>
    <name type="synonym">Arum esculentum</name>
    <dbReference type="NCBI Taxonomy" id="4460"/>
    <lineage>
        <taxon>Eukaryota</taxon>
        <taxon>Viridiplantae</taxon>
        <taxon>Streptophyta</taxon>
        <taxon>Embryophyta</taxon>
        <taxon>Tracheophyta</taxon>
        <taxon>Spermatophyta</taxon>
        <taxon>Magnoliopsida</taxon>
        <taxon>Liliopsida</taxon>
        <taxon>Araceae</taxon>
        <taxon>Aroideae</taxon>
        <taxon>Colocasieae</taxon>
        <taxon>Colocasia</taxon>
    </lineage>
</organism>
<proteinExistence type="predicted"/>
<accession>A0A843VH75</accession>
<protein>
    <submittedName>
        <fullName evidence="2">Uncharacterized protein</fullName>
    </submittedName>
</protein>
<dbReference type="EMBL" id="NMUH01001474">
    <property type="protein sequence ID" value="MQL92684.1"/>
    <property type="molecule type" value="Genomic_DNA"/>
</dbReference>
<comment type="caution">
    <text evidence="2">The sequence shown here is derived from an EMBL/GenBank/DDBJ whole genome shotgun (WGS) entry which is preliminary data.</text>
</comment>
<keyword evidence="3" id="KW-1185">Reference proteome</keyword>
<feature type="compositionally biased region" description="Basic and acidic residues" evidence="1">
    <location>
        <begin position="1"/>
        <end position="24"/>
    </location>
</feature>
<evidence type="ECO:0000256" key="1">
    <source>
        <dbReference type="SAM" id="MobiDB-lite"/>
    </source>
</evidence>
<dbReference type="AlphaFoldDB" id="A0A843VH75"/>